<dbReference type="AlphaFoldDB" id="A0A3B3S187"/>
<feature type="region of interest" description="Disordered" evidence="1">
    <location>
        <begin position="409"/>
        <end position="481"/>
    </location>
</feature>
<dbReference type="PANTHER" id="PTHR15607">
    <property type="entry name" value="SYNAPTONEMAL COMPLEX PROTEIN-RELATED"/>
    <property type="match status" value="1"/>
</dbReference>
<evidence type="ECO:0000256" key="1">
    <source>
        <dbReference type="SAM" id="MobiDB-lite"/>
    </source>
</evidence>
<name>A0A3B3S187_9TELE</name>
<keyword evidence="4" id="KW-1185">Reference proteome</keyword>
<accession>A0A3B3S187</accession>
<dbReference type="Proteomes" id="UP000261540">
    <property type="component" value="Unplaced"/>
</dbReference>
<evidence type="ECO:0000259" key="2">
    <source>
        <dbReference type="Pfam" id="PF18584"/>
    </source>
</evidence>
<feature type="compositionally biased region" description="Polar residues" evidence="1">
    <location>
        <begin position="302"/>
        <end position="313"/>
    </location>
</feature>
<sequence>MLAFFFFFFEGGGPRERFAQGPTQPIIRPCVSWFTRVLTQQHTFDMQKPKITFFFSFFFFFLKDCRKFLNRLNSHFGDERRVFTFPCIKAFLDKTELFKPDDENLEKFWVDFNLGTCCISFFVNDPEGALWESINLPKAAISDYSIKEKDDQKILTVRMEIPVAHINIKGRTVKIIFESQYDIQNAVRRALGDNLQLQSTEGQSVSRNLLNDFLSSCSDPGCLDAADVSAVNDDDQKSPASALEKAELLHLTDESETEVAMAKKRLFSSSASSKGFAKSLQDTGDKPKESRKGHQPKAAAFSESNSSPTQGGVSDSLRVKALPRSDYTRKKPKAKSALRILPQSSPSSAEEPGTIKHSTPKTASVKLSGAAGLMVRPRELSLEYSLISAQKFEAHVEGLEKTILEDSVFMPDDQDGSPIKKNSLSEVQKSPGARKRKLESPVLDSGIGPDKGLSTMEEDQGTASLKPRGFHPPSTPGATGERITKLFVEASESDTEMASGVTAAFQSFKKQLKDHFSSRYRKIETQSMESLLDCQESVRTLLSSVHGYRLKHLDTFQTTVINELAHLEQDCHSLKKIEREVMNFWKAESKVVTMFCEKQQHRLRSLELLKEAVHSPATEDVASQGISTEDKTTSYSTEATNLVT</sequence>
<dbReference type="Pfam" id="PF18584">
    <property type="entry name" value="SYCP2_SLD"/>
    <property type="match status" value="1"/>
</dbReference>
<feature type="compositionally biased region" description="Basic and acidic residues" evidence="1">
    <location>
        <begin position="283"/>
        <end position="292"/>
    </location>
</feature>
<dbReference type="GeneTree" id="ENSGT00530000063859"/>
<evidence type="ECO:0000313" key="3">
    <source>
        <dbReference type="Ensembl" id="ENSPKIP00000023821.1"/>
    </source>
</evidence>
<feature type="region of interest" description="Disordered" evidence="1">
    <location>
        <begin position="619"/>
        <end position="644"/>
    </location>
</feature>
<reference evidence="3" key="2">
    <citation type="submission" date="2025-09" db="UniProtKB">
        <authorList>
            <consortium name="Ensembl"/>
        </authorList>
    </citation>
    <scope>IDENTIFICATION</scope>
</reference>
<organism evidence="3 4">
    <name type="scientific">Paramormyrops kingsleyae</name>
    <dbReference type="NCBI Taxonomy" id="1676925"/>
    <lineage>
        <taxon>Eukaryota</taxon>
        <taxon>Metazoa</taxon>
        <taxon>Chordata</taxon>
        <taxon>Craniata</taxon>
        <taxon>Vertebrata</taxon>
        <taxon>Euteleostomi</taxon>
        <taxon>Actinopterygii</taxon>
        <taxon>Neopterygii</taxon>
        <taxon>Teleostei</taxon>
        <taxon>Osteoglossocephala</taxon>
        <taxon>Osteoglossomorpha</taxon>
        <taxon>Osteoglossiformes</taxon>
        <taxon>Mormyridae</taxon>
        <taxon>Paramormyrops</taxon>
    </lineage>
</organism>
<feature type="compositionally biased region" description="Polar residues" evidence="1">
    <location>
        <begin position="633"/>
        <end position="644"/>
    </location>
</feature>
<evidence type="ECO:0000313" key="4">
    <source>
        <dbReference type="Proteomes" id="UP000261540"/>
    </source>
</evidence>
<proteinExistence type="predicted"/>
<dbReference type="Ensembl" id="ENSPKIT00000004513.1">
    <property type="protein sequence ID" value="ENSPKIP00000023821.1"/>
    <property type="gene ID" value="ENSPKIG00000007306.1"/>
</dbReference>
<protein>
    <recommendedName>
        <fullName evidence="2">Synaptonemal complex protein 2 Spt16M-like domain-containing protein</fullName>
    </recommendedName>
</protein>
<reference evidence="3" key="1">
    <citation type="submission" date="2025-08" db="UniProtKB">
        <authorList>
            <consortium name="Ensembl"/>
        </authorList>
    </citation>
    <scope>IDENTIFICATION</scope>
</reference>
<dbReference type="STRING" id="1676925.ENSPKIP00000023821"/>
<dbReference type="InterPro" id="IPR040560">
    <property type="entry name" value="SYCP2_SLD"/>
</dbReference>
<dbReference type="InterPro" id="IPR024835">
    <property type="entry name" value="SYCP2-like"/>
</dbReference>
<dbReference type="PANTHER" id="PTHR15607:SF18">
    <property type="entry name" value="SYNAPTONEMAL COMPLEX PROTEIN 2-LIKE ISOFORM X1"/>
    <property type="match status" value="1"/>
</dbReference>
<feature type="domain" description="Synaptonemal complex protein 2 Spt16M-like" evidence="2">
    <location>
        <begin position="82"/>
        <end position="192"/>
    </location>
</feature>
<feature type="region of interest" description="Disordered" evidence="1">
    <location>
        <begin position="274"/>
        <end position="363"/>
    </location>
</feature>